<accession>A0ABM8I690</accession>
<organism evidence="2 3">
    <name type="scientific">Claveliimonas bilis</name>
    <dbReference type="NCBI Taxonomy" id="3028070"/>
    <lineage>
        <taxon>Bacteria</taxon>
        <taxon>Bacillati</taxon>
        <taxon>Bacillota</taxon>
        <taxon>Clostridia</taxon>
        <taxon>Lachnospirales</taxon>
        <taxon>Lachnospiraceae</taxon>
        <taxon>Claveliimonas</taxon>
    </lineage>
</organism>
<dbReference type="InterPro" id="IPR050194">
    <property type="entry name" value="Glycosyltransferase_grp1"/>
</dbReference>
<name>A0ABM8I690_9FIRM</name>
<proteinExistence type="predicted"/>
<protein>
    <recommendedName>
        <fullName evidence="1">Glycosyltransferase subfamily 4-like N-terminal domain-containing protein</fullName>
    </recommendedName>
</protein>
<dbReference type="PANTHER" id="PTHR45947:SF3">
    <property type="entry name" value="SULFOQUINOVOSYL TRANSFERASE SQD2"/>
    <property type="match status" value="1"/>
</dbReference>
<dbReference type="RefSeq" id="WP_316265771.1">
    <property type="nucleotide sequence ID" value="NZ_AP027742.1"/>
</dbReference>
<dbReference type="PANTHER" id="PTHR45947">
    <property type="entry name" value="SULFOQUINOVOSYL TRANSFERASE SQD2"/>
    <property type="match status" value="1"/>
</dbReference>
<dbReference type="InterPro" id="IPR028098">
    <property type="entry name" value="Glyco_trans_4-like_N"/>
</dbReference>
<dbReference type="Gene3D" id="3.40.50.2000">
    <property type="entry name" value="Glycogen Phosphorylase B"/>
    <property type="match status" value="1"/>
</dbReference>
<reference evidence="3" key="1">
    <citation type="journal article" date="2023" name="Int. J. Syst. Evol. Microbiol.">
        <title>Claveliimonas bilis gen. nov., sp. nov., deoxycholic acid-producing bacteria isolated from human faeces, and reclassification of Sellimonas monacensis Zenner et al. 2021 as Claveliimonas monacensis comb. nov.</title>
        <authorList>
            <person name="Hisatomi A."/>
            <person name="Kastawa N.W.E.P.G."/>
            <person name="Song I."/>
            <person name="Ohkuma M."/>
            <person name="Fukiya S."/>
            <person name="Sakamoto M."/>
        </authorList>
    </citation>
    <scope>NUCLEOTIDE SEQUENCE [LARGE SCALE GENOMIC DNA]</scope>
    <source>
        <strain evidence="3">12BBH14</strain>
    </source>
</reference>
<dbReference type="Proteomes" id="UP001305815">
    <property type="component" value="Chromosome"/>
</dbReference>
<keyword evidence="3" id="KW-1185">Reference proteome</keyword>
<gene>
    <name evidence="2" type="ORF">Lac1_28830</name>
</gene>
<dbReference type="Pfam" id="PF13439">
    <property type="entry name" value="Glyco_transf_4"/>
    <property type="match status" value="1"/>
</dbReference>
<feature type="domain" description="Glycosyltransferase subfamily 4-like N-terminal" evidence="1">
    <location>
        <begin position="14"/>
        <end position="182"/>
    </location>
</feature>
<evidence type="ECO:0000259" key="1">
    <source>
        <dbReference type="Pfam" id="PF13439"/>
    </source>
</evidence>
<dbReference type="SUPFAM" id="SSF53756">
    <property type="entry name" value="UDP-Glycosyltransferase/glycogen phosphorylase"/>
    <property type="match status" value="1"/>
</dbReference>
<sequence length="231" mass="26993">MKVLITTDWYDPVINGVVTSVHTLEEELQKRGHEVRVLTLSRNYRSYEKEHVYYMGSTSAGRIYPQARFRLPIPERYVGELMEWGPDIIHSQCEFSTFFIARKIACEGNIPIIHTYHTVYEDYTHYFSPNKTWGKNVVRQITRKLSRQVSGMIVPSEKIRRILEGYQVECPLWVVPSGIRLSEFGGSGEEGTARRTEWREKIRKRYLLTPDSTVLLYVGRQAFKMAVGRRL</sequence>
<evidence type="ECO:0000313" key="2">
    <source>
        <dbReference type="EMBL" id="BDZ78700.1"/>
    </source>
</evidence>
<evidence type="ECO:0000313" key="3">
    <source>
        <dbReference type="Proteomes" id="UP001305815"/>
    </source>
</evidence>
<dbReference type="EMBL" id="AP027742">
    <property type="protein sequence ID" value="BDZ78700.1"/>
    <property type="molecule type" value="Genomic_DNA"/>
</dbReference>